<evidence type="ECO:0000313" key="2">
    <source>
        <dbReference type="EMBL" id="KAJ9578902.1"/>
    </source>
</evidence>
<keyword evidence="3" id="KW-1185">Reference proteome</keyword>
<gene>
    <name evidence="2" type="ORF">L9F63_004859</name>
</gene>
<dbReference type="Proteomes" id="UP001233999">
    <property type="component" value="Unassembled WGS sequence"/>
</dbReference>
<dbReference type="EMBL" id="JASPKZ010008855">
    <property type="protein sequence ID" value="KAJ9578902.1"/>
    <property type="molecule type" value="Genomic_DNA"/>
</dbReference>
<sequence length="70" mass="8117">WEKRRKHPTTFSPTPEGETGRRGENIPQHFPRLPREKLEIIGILQWEKRRKHPSTFSPTPEGESLISGSS</sequence>
<organism evidence="2 3">
    <name type="scientific">Diploptera punctata</name>
    <name type="common">Pacific beetle cockroach</name>
    <dbReference type="NCBI Taxonomy" id="6984"/>
    <lineage>
        <taxon>Eukaryota</taxon>
        <taxon>Metazoa</taxon>
        <taxon>Ecdysozoa</taxon>
        <taxon>Arthropoda</taxon>
        <taxon>Hexapoda</taxon>
        <taxon>Insecta</taxon>
        <taxon>Pterygota</taxon>
        <taxon>Neoptera</taxon>
        <taxon>Polyneoptera</taxon>
        <taxon>Dictyoptera</taxon>
        <taxon>Blattodea</taxon>
        <taxon>Blaberoidea</taxon>
        <taxon>Blaberidae</taxon>
        <taxon>Diplopterinae</taxon>
        <taxon>Diploptera</taxon>
    </lineage>
</organism>
<comment type="caution">
    <text evidence="2">The sequence shown here is derived from an EMBL/GenBank/DDBJ whole genome shotgun (WGS) entry which is preliminary data.</text>
</comment>
<feature type="region of interest" description="Disordered" evidence="1">
    <location>
        <begin position="48"/>
        <end position="70"/>
    </location>
</feature>
<name>A0AAD7ZEN5_DIPPU</name>
<protein>
    <submittedName>
        <fullName evidence="2">Uncharacterized protein</fullName>
    </submittedName>
</protein>
<dbReference type="AlphaFoldDB" id="A0AAD7ZEN5"/>
<feature type="region of interest" description="Disordered" evidence="1">
    <location>
        <begin position="1"/>
        <end position="29"/>
    </location>
</feature>
<proteinExistence type="predicted"/>
<feature type="non-terminal residue" evidence="2">
    <location>
        <position position="1"/>
    </location>
</feature>
<reference evidence="2" key="1">
    <citation type="journal article" date="2023" name="IScience">
        <title>Live-bearing cockroach genome reveals convergent evolutionary mechanisms linked to viviparity in insects and beyond.</title>
        <authorList>
            <person name="Fouks B."/>
            <person name="Harrison M.C."/>
            <person name="Mikhailova A.A."/>
            <person name="Marchal E."/>
            <person name="English S."/>
            <person name="Carruthers M."/>
            <person name="Jennings E.C."/>
            <person name="Chiamaka E.L."/>
            <person name="Frigard R.A."/>
            <person name="Pippel M."/>
            <person name="Attardo G.M."/>
            <person name="Benoit J.B."/>
            <person name="Bornberg-Bauer E."/>
            <person name="Tobe S.S."/>
        </authorList>
    </citation>
    <scope>NUCLEOTIDE SEQUENCE</scope>
    <source>
        <strain evidence="2">Stay&amp;Tobe</strain>
    </source>
</reference>
<reference evidence="2" key="2">
    <citation type="submission" date="2023-05" db="EMBL/GenBank/DDBJ databases">
        <authorList>
            <person name="Fouks B."/>
        </authorList>
    </citation>
    <scope>NUCLEOTIDE SEQUENCE</scope>
    <source>
        <strain evidence="2">Stay&amp;Tobe</strain>
        <tissue evidence="2">Testes</tissue>
    </source>
</reference>
<accession>A0AAD7ZEN5</accession>
<feature type="non-terminal residue" evidence="2">
    <location>
        <position position="70"/>
    </location>
</feature>
<evidence type="ECO:0000256" key="1">
    <source>
        <dbReference type="SAM" id="MobiDB-lite"/>
    </source>
</evidence>
<evidence type="ECO:0000313" key="3">
    <source>
        <dbReference type="Proteomes" id="UP001233999"/>
    </source>
</evidence>